<dbReference type="Proteomes" id="UP000310263">
    <property type="component" value="Unassembled WGS sequence"/>
</dbReference>
<gene>
    <name evidence="1" type="ORF">E5334_08015</name>
</gene>
<organism evidence="1 2">
    <name type="scientific">Muricaecibacterium torontonense</name>
    <dbReference type="NCBI Taxonomy" id="3032871"/>
    <lineage>
        <taxon>Bacteria</taxon>
        <taxon>Bacillati</taxon>
        <taxon>Actinomycetota</taxon>
        <taxon>Coriobacteriia</taxon>
        <taxon>Coriobacteriales</taxon>
        <taxon>Atopobiaceae</taxon>
        <taxon>Muricaecibacterium</taxon>
    </lineage>
</organism>
<evidence type="ECO:0000313" key="1">
    <source>
        <dbReference type="EMBL" id="TGY61347.1"/>
    </source>
</evidence>
<keyword evidence="2" id="KW-1185">Reference proteome</keyword>
<dbReference type="AlphaFoldDB" id="A0A4S2EZ55"/>
<dbReference type="EMBL" id="SRYE01000005">
    <property type="protein sequence ID" value="TGY61347.1"/>
    <property type="molecule type" value="Genomic_DNA"/>
</dbReference>
<reference evidence="1 2" key="1">
    <citation type="submission" date="2019-04" db="EMBL/GenBank/DDBJ databases">
        <title>Microbes associate with the intestines of laboratory mice.</title>
        <authorList>
            <person name="Navarre W."/>
            <person name="Wong E."/>
            <person name="Huang K."/>
            <person name="Tropini C."/>
            <person name="Ng K."/>
            <person name="Yu B."/>
        </authorList>
    </citation>
    <scope>NUCLEOTIDE SEQUENCE [LARGE SCALE GENOMIC DNA]</scope>
    <source>
        <strain evidence="1 2">NM07_P-09</strain>
    </source>
</reference>
<evidence type="ECO:0000313" key="2">
    <source>
        <dbReference type="Proteomes" id="UP000310263"/>
    </source>
</evidence>
<comment type="caution">
    <text evidence="1">The sequence shown here is derived from an EMBL/GenBank/DDBJ whole genome shotgun (WGS) entry which is preliminary data.</text>
</comment>
<dbReference type="GO" id="GO:0004519">
    <property type="term" value="F:endonuclease activity"/>
    <property type="evidence" value="ECO:0007669"/>
    <property type="project" value="UniProtKB-KW"/>
</dbReference>
<keyword evidence="1" id="KW-0255">Endonuclease</keyword>
<keyword evidence="1" id="KW-0378">Hydrolase</keyword>
<accession>A0A4S2EZ55</accession>
<name>A0A4S2EZ55_9ACTN</name>
<proteinExistence type="predicted"/>
<sequence length="53" mass="5904">MKFAKVAEPMRLQIVANAKESSQLSHLRDALLPKLMSGEIAVSQIDITQPNKR</sequence>
<keyword evidence="1" id="KW-0540">Nuclease</keyword>
<protein>
    <submittedName>
        <fullName evidence="1">Restriction endonuclease subunit S</fullName>
    </submittedName>
</protein>